<evidence type="ECO:0000313" key="3">
    <source>
        <dbReference type="Proteomes" id="UP000053029"/>
    </source>
</evidence>
<evidence type="ECO:0000259" key="1">
    <source>
        <dbReference type="PROSITE" id="PS50181"/>
    </source>
</evidence>
<dbReference type="VEuPathDB" id="FungiDB:Z517_00069"/>
<dbReference type="Gene3D" id="1.20.1280.50">
    <property type="match status" value="1"/>
</dbReference>
<organism evidence="2 3">
    <name type="scientific">Fonsecaea pedrosoi CBS 271.37</name>
    <dbReference type="NCBI Taxonomy" id="1442368"/>
    <lineage>
        <taxon>Eukaryota</taxon>
        <taxon>Fungi</taxon>
        <taxon>Dikarya</taxon>
        <taxon>Ascomycota</taxon>
        <taxon>Pezizomycotina</taxon>
        <taxon>Eurotiomycetes</taxon>
        <taxon>Chaetothyriomycetidae</taxon>
        <taxon>Chaetothyriales</taxon>
        <taxon>Herpotrichiellaceae</taxon>
        <taxon>Fonsecaea</taxon>
    </lineage>
</organism>
<dbReference type="PROSITE" id="PS50181">
    <property type="entry name" value="FBOX"/>
    <property type="match status" value="1"/>
</dbReference>
<dbReference type="SUPFAM" id="SSF52058">
    <property type="entry name" value="L domain-like"/>
    <property type="match status" value="1"/>
</dbReference>
<dbReference type="Gene3D" id="3.80.10.10">
    <property type="entry name" value="Ribonuclease Inhibitor"/>
    <property type="match status" value="1"/>
</dbReference>
<dbReference type="GeneID" id="25299559"/>
<accession>A0A0D2E3M7</accession>
<keyword evidence="3" id="KW-1185">Reference proteome</keyword>
<dbReference type="SUPFAM" id="SSF48452">
    <property type="entry name" value="TPR-like"/>
    <property type="match status" value="1"/>
</dbReference>
<dbReference type="HOGENOM" id="CLU_024395_0_1_1"/>
<protein>
    <recommendedName>
        <fullName evidence="1">F-box domain-containing protein</fullName>
    </recommendedName>
</protein>
<reference evidence="2 3" key="1">
    <citation type="submission" date="2015-01" db="EMBL/GenBank/DDBJ databases">
        <title>The Genome Sequence of Fonsecaea pedrosoi CBS 271.37.</title>
        <authorList>
            <consortium name="The Broad Institute Genomics Platform"/>
            <person name="Cuomo C."/>
            <person name="de Hoog S."/>
            <person name="Gorbushina A."/>
            <person name="Stielow B."/>
            <person name="Teixiera M."/>
            <person name="Abouelleil A."/>
            <person name="Chapman S.B."/>
            <person name="Priest M."/>
            <person name="Young S.K."/>
            <person name="Wortman J."/>
            <person name="Nusbaum C."/>
            <person name="Birren B."/>
        </authorList>
    </citation>
    <scope>NUCLEOTIDE SEQUENCE [LARGE SCALE GENOMIC DNA]</scope>
    <source>
        <strain evidence="2 3">CBS 271.37</strain>
    </source>
</reference>
<dbReference type="EMBL" id="KN846969">
    <property type="protein sequence ID" value="KIW84681.1"/>
    <property type="molecule type" value="Genomic_DNA"/>
</dbReference>
<dbReference type="RefSeq" id="XP_013288489.1">
    <property type="nucleotide sequence ID" value="XM_013433035.1"/>
</dbReference>
<dbReference type="InterPro" id="IPR036047">
    <property type="entry name" value="F-box-like_dom_sf"/>
</dbReference>
<sequence length="563" mass="63705">MSSEQPSTQVRRLLEDCLSAARKHDYTLALTAVNDALRARDRDKTVSLINILDHRVAVYLRMDLPDQALKDAKAMIRLDPKDARGYIRSGIAERRKNNKTAAMRYFEYGLKKVPKSDANHALLVKEIKETSEQIRLEVVLSQAQDPLSVLPLEVVEIVLSFLDYRSNVRLLRVSRSWNKIVKSSRPLIETLAFPNSTKQITPRALVAALGRCQTLKTVKLPQLPGPTADYLRRALTHSERYPTLQHFEWRSAECYPTWLPISQYDLRVVIVECSRPVIPIEWVHAILRDCKSLDTAKFKHVSGPSLIDIQLRSDSLRELELHSGGSACFNSDRISFDCPQLMVLSCKGVRCASPPILGRVLDLRHMTKLRNIHLIDARLHSIALPISPRQVQLVSCSFLVQSSVPELPLTPLNELEELQVDCDVFPLFLLQSIQKTLPGNLLKLSVTANDQSAEHLTRIMSMPWFQSLKSLRIINPDFISVQGFPYIKSCLALEELRLEQAGSIGAFVSDLIREAAQLRRVTLLHCPNVARDIIPWAKERGVEVEIHQRDIPAAGGRRVVETY</sequence>
<dbReference type="STRING" id="1442368.A0A0D2E3M7"/>
<feature type="domain" description="F-box" evidence="1">
    <location>
        <begin position="144"/>
        <end position="191"/>
    </location>
</feature>
<dbReference type="AlphaFoldDB" id="A0A0D2E3M7"/>
<dbReference type="OrthoDB" id="629492at2759"/>
<dbReference type="Gene3D" id="1.25.40.10">
    <property type="entry name" value="Tetratricopeptide repeat domain"/>
    <property type="match status" value="1"/>
</dbReference>
<gene>
    <name evidence="2" type="ORF">Z517_00069</name>
</gene>
<dbReference type="InterPro" id="IPR032675">
    <property type="entry name" value="LRR_dom_sf"/>
</dbReference>
<name>A0A0D2E3M7_9EURO</name>
<dbReference type="SMART" id="SM00256">
    <property type="entry name" value="FBOX"/>
    <property type="match status" value="1"/>
</dbReference>
<evidence type="ECO:0000313" key="2">
    <source>
        <dbReference type="EMBL" id="KIW84681.1"/>
    </source>
</evidence>
<dbReference type="InterPro" id="IPR001810">
    <property type="entry name" value="F-box_dom"/>
</dbReference>
<dbReference type="Proteomes" id="UP000053029">
    <property type="component" value="Unassembled WGS sequence"/>
</dbReference>
<dbReference type="InterPro" id="IPR011990">
    <property type="entry name" value="TPR-like_helical_dom_sf"/>
</dbReference>
<dbReference type="Pfam" id="PF00646">
    <property type="entry name" value="F-box"/>
    <property type="match status" value="1"/>
</dbReference>
<dbReference type="SUPFAM" id="SSF81383">
    <property type="entry name" value="F-box domain"/>
    <property type="match status" value="1"/>
</dbReference>
<proteinExistence type="predicted"/>